<protein>
    <submittedName>
        <fullName evidence="2">Uncharacterized protein</fullName>
    </submittedName>
</protein>
<evidence type="ECO:0000313" key="2">
    <source>
        <dbReference type="EMBL" id="GIG79071.1"/>
    </source>
</evidence>
<dbReference type="RefSeq" id="WP_203882535.1">
    <property type="nucleotide sequence ID" value="NZ_BAABHH010000009.1"/>
</dbReference>
<evidence type="ECO:0000256" key="1">
    <source>
        <dbReference type="SAM" id="MobiDB-lite"/>
    </source>
</evidence>
<keyword evidence="3" id="KW-1185">Reference proteome</keyword>
<organism evidence="2 3">
    <name type="scientific">Planotetraspora kaengkrachanensis</name>
    <dbReference type="NCBI Taxonomy" id="575193"/>
    <lineage>
        <taxon>Bacteria</taxon>
        <taxon>Bacillati</taxon>
        <taxon>Actinomycetota</taxon>
        <taxon>Actinomycetes</taxon>
        <taxon>Streptosporangiales</taxon>
        <taxon>Streptosporangiaceae</taxon>
        <taxon>Planotetraspora</taxon>
    </lineage>
</organism>
<feature type="compositionally biased region" description="Basic and acidic residues" evidence="1">
    <location>
        <begin position="41"/>
        <end position="51"/>
    </location>
</feature>
<sequence length="115" mass="12594">MTQPGDYGAPGSLARVLADVSVERAAQDAMWGVQELPDGTGPERRAEADRARQAVEDAAARGLPTWRDILYEEVMEAFAENDPERLRAELVQVAAVAVKWVQALDQRVRPGRPLA</sequence>
<gene>
    <name evidence="2" type="ORF">Pka01_21980</name>
</gene>
<dbReference type="Proteomes" id="UP000630097">
    <property type="component" value="Unassembled WGS sequence"/>
</dbReference>
<comment type="caution">
    <text evidence="2">The sequence shown here is derived from an EMBL/GenBank/DDBJ whole genome shotgun (WGS) entry which is preliminary data.</text>
</comment>
<feature type="region of interest" description="Disordered" evidence="1">
    <location>
        <begin position="31"/>
        <end position="51"/>
    </location>
</feature>
<dbReference type="AlphaFoldDB" id="A0A8J3M4N0"/>
<evidence type="ECO:0000313" key="3">
    <source>
        <dbReference type="Proteomes" id="UP000630097"/>
    </source>
</evidence>
<accession>A0A8J3M4N0</accession>
<reference evidence="2 3" key="1">
    <citation type="submission" date="2021-01" db="EMBL/GenBank/DDBJ databases">
        <title>Whole genome shotgun sequence of Planotetraspora kaengkrachanensis NBRC 104272.</title>
        <authorList>
            <person name="Komaki H."/>
            <person name="Tamura T."/>
        </authorList>
    </citation>
    <scope>NUCLEOTIDE SEQUENCE [LARGE SCALE GENOMIC DNA]</scope>
    <source>
        <strain evidence="2 3">NBRC 104272</strain>
    </source>
</reference>
<dbReference type="EMBL" id="BONV01000006">
    <property type="protein sequence ID" value="GIG79071.1"/>
    <property type="molecule type" value="Genomic_DNA"/>
</dbReference>
<name>A0A8J3M4N0_9ACTN</name>
<proteinExistence type="predicted"/>